<feature type="compositionally biased region" description="Basic and acidic residues" evidence="1">
    <location>
        <begin position="400"/>
        <end position="421"/>
    </location>
</feature>
<protein>
    <submittedName>
        <fullName evidence="2">Uncharacterized protein</fullName>
    </submittedName>
</protein>
<sequence>MSKRVTKTLYTAKFYESPSSSESTRPTSSKPQQPSAYLEKLFHAHVALNQMEEVPQTPRPENTERVDALRQRVVDAYNATNGNPASGKWGLLVNLLRTGTAKGKYRYINTRTDAVPLEPPEGWLLAETEDEWLAWERKRKREQPLLEKKQEEERLLKEKVETWKRHLGTDLDDQMPDSSPMLDEVPESPSPIQPKKPLPPSDGNKLPSKSATSSHPPNSRTRIIAEVQEALLPPSFPSNLNTSTPVTRRKPSPIELVPSSSPILSPPTKHIDLPGPSKPTTSSSLTPLSSPTRNPRVYGRPRPLESPLKRARSSSPTPNTAAKKLRTDPSPPASGSAPAASPPSKKLVSKMPYTPPRNTLPKLEDLIAASAHKQKTKAKTKEKGKVKPKPALSSNPPSKSPEEARSTSRSSEERRQRETETRIGAPVINWDATLEKMNANHTGAAAASPTKSLSSIADSDSLESPQEPNSMDMPDFSNGAPFDPIGASTQPMGMLGSESMGTTERGARGFGQPDDFGFPMRYESQLDVESHMQGVEDLLDADVGGYTGPWMGAGSDDDEQWGGNVNLDSSP</sequence>
<feature type="compositionally biased region" description="Pro residues" evidence="1">
    <location>
        <begin position="188"/>
        <end position="200"/>
    </location>
</feature>
<evidence type="ECO:0000313" key="3">
    <source>
        <dbReference type="Proteomes" id="UP001218218"/>
    </source>
</evidence>
<dbReference type="EMBL" id="JARIHO010000012">
    <property type="protein sequence ID" value="KAJ7352607.1"/>
    <property type="molecule type" value="Genomic_DNA"/>
</dbReference>
<evidence type="ECO:0000313" key="2">
    <source>
        <dbReference type="EMBL" id="KAJ7352607.1"/>
    </source>
</evidence>
<name>A0AAD7A9J7_9AGAR</name>
<reference evidence="2" key="1">
    <citation type="submission" date="2023-03" db="EMBL/GenBank/DDBJ databases">
        <title>Massive genome expansion in bonnet fungi (Mycena s.s.) driven by repeated elements and novel gene families across ecological guilds.</title>
        <authorList>
            <consortium name="Lawrence Berkeley National Laboratory"/>
            <person name="Harder C.B."/>
            <person name="Miyauchi S."/>
            <person name="Viragh M."/>
            <person name="Kuo A."/>
            <person name="Thoen E."/>
            <person name="Andreopoulos B."/>
            <person name="Lu D."/>
            <person name="Skrede I."/>
            <person name="Drula E."/>
            <person name="Henrissat B."/>
            <person name="Morin E."/>
            <person name="Kohler A."/>
            <person name="Barry K."/>
            <person name="LaButti K."/>
            <person name="Morin E."/>
            <person name="Salamov A."/>
            <person name="Lipzen A."/>
            <person name="Mereny Z."/>
            <person name="Hegedus B."/>
            <person name="Baldrian P."/>
            <person name="Stursova M."/>
            <person name="Weitz H."/>
            <person name="Taylor A."/>
            <person name="Grigoriev I.V."/>
            <person name="Nagy L.G."/>
            <person name="Martin F."/>
            <person name="Kauserud H."/>
        </authorList>
    </citation>
    <scope>NUCLEOTIDE SEQUENCE</scope>
    <source>
        <strain evidence="2">CBHHK002</strain>
    </source>
</reference>
<keyword evidence="3" id="KW-1185">Reference proteome</keyword>
<feature type="compositionally biased region" description="Low complexity" evidence="1">
    <location>
        <begin position="333"/>
        <end position="344"/>
    </location>
</feature>
<feature type="region of interest" description="Disordered" evidence="1">
    <location>
        <begin position="15"/>
        <end position="35"/>
    </location>
</feature>
<feature type="compositionally biased region" description="Polar residues" evidence="1">
    <location>
        <begin position="237"/>
        <end position="246"/>
    </location>
</feature>
<dbReference type="AlphaFoldDB" id="A0AAD7A9J7"/>
<feature type="compositionally biased region" description="Polar residues" evidence="1">
    <location>
        <begin position="207"/>
        <end position="221"/>
    </location>
</feature>
<evidence type="ECO:0000256" key="1">
    <source>
        <dbReference type="SAM" id="MobiDB-lite"/>
    </source>
</evidence>
<proteinExistence type="predicted"/>
<feature type="compositionally biased region" description="Polar residues" evidence="1">
    <location>
        <begin position="449"/>
        <end position="469"/>
    </location>
</feature>
<accession>A0AAD7A9J7</accession>
<feature type="region of interest" description="Disordered" evidence="1">
    <location>
        <begin position="549"/>
        <end position="571"/>
    </location>
</feature>
<comment type="caution">
    <text evidence="2">The sequence shown here is derived from an EMBL/GenBank/DDBJ whole genome shotgun (WGS) entry which is preliminary data.</text>
</comment>
<organism evidence="2 3">
    <name type="scientific">Mycena albidolilacea</name>
    <dbReference type="NCBI Taxonomy" id="1033008"/>
    <lineage>
        <taxon>Eukaryota</taxon>
        <taxon>Fungi</taxon>
        <taxon>Dikarya</taxon>
        <taxon>Basidiomycota</taxon>
        <taxon>Agaricomycotina</taxon>
        <taxon>Agaricomycetes</taxon>
        <taxon>Agaricomycetidae</taxon>
        <taxon>Agaricales</taxon>
        <taxon>Marasmiineae</taxon>
        <taxon>Mycenaceae</taxon>
        <taxon>Mycena</taxon>
    </lineage>
</organism>
<feature type="compositionally biased region" description="Low complexity" evidence="1">
    <location>
        <begin position="16"/>
        <end position="29"/>
    </location>
</feature>
<dbReference type="Proteomes" id="UP001218218">
    <property type="component" value="Unassembled WGS sequence"/>
</dbReference>
<feature type="compositionally biased region" description="Low complexity" evidence="1">
    <location>
        <begin position="253"/>
        <end position="292"/>
    </location>
</feature>
<gene>
    <name evidence="2" type="ORF">DFH08DRAFT_859405</name>
</gene>
<feature type="region of interest" description="Disordered" evidence="1">
    <location>
        <begin position="167"/>
        <end position="518"/>
    </location>
</feature>